<evidence type="ECO:0000313" key="2">
    <source>
        <dbReference type="EMBL" id="TYS68265.1"/>
    </source>
</evidence>
<dbReference type="OrthoDB" id="2721142at2"/>
<feature type="transmembrane region" description="Helical" evidence="1">
    <location>
        <begin position="7"/>
        <end position="25"/>
    </location>
</feature>
<dbReference type="InterPro" id="IPR025440">
    <property type="entry name" value="DUF4306"/>
</dbReference>
<proteinExistence type="predicted"/>
<dbReference type="RefSeq" id="WP_148988239.1">
    <property type="nucleotide sequence ID" value="NZ_VTEV01000004.1"/>
</dbReference>
<name>A0A5D4SY90_9BACI</name>
<organism evidence="2 3">
    <name type="scientific">Sutcliffiella horikoshii</name>
    <dbReference type="NCBI Taxonomy" id="79883"/>
    <lineage>
        <taxon>Bacteria</taxon>
        <taxon>Bacillati</taxon>
        <taxon>Bacillota</taxon>
        <taxon>Bacilli</taxon>
        <taxon>Bacillales</taxon>
        <taxon>Bacillaceae</taxon>
        <taxon>Sutcliffiella</taxon>
    </lineage>
</organism>
<dbReference type="EMBL" id="VTEV01000004">
    <property type="protein sequence ID" value="TYS68265.1"/>
    <property type="molecule type" value="Genomic_DNA"/>
</dbReference>
<evidence type="ECO:0000313" key="3">
    <source>
        <dbReference type="Proteomes" id="UP000322524"/>
    </source>
</evidence>
<dbReference type="Pfam" id="PF14154">
    <property type="entry name" value="DUF4306"/>
    <property type="match status" value="1"/>
</dbReference>
<protein>
    <submittedName>
        <fullName evidence="2">DUF4306 domain-containing protein</fullName>
    </submittedName>
</protein>
<feature type="transmembrane region" description="Helical" evidence="1">
    <location>
        <begin position="72"/>
        <end position="93"/>
    </location>
</feature>
<gene>
    <name evidence="2" type="ORF">FZC76_11025</name>
</gene>
<accession>A0A5D4SY90</accession>
<sequence>MSYKRTISFGLAIMFFCIATFASWYEGSELVDNPFEWKHTAVFTSWIHDGEVERENIAQLDYFVYSIKFKPIFPVIMMVSFIYMVFTLGIKFLKSGTKRNLFVSILGVLLLIGAGLISSSPTSGARVFMLSLILIGFLLLGSAAIHHFRKAQLN</sequence>
<keyword evidence="1" id="KW-1133">Transmembrane helix</keyword>
<keyword evidence="1" id="KW-0812">Transmembrane</keyword>
<dbReference type="Proteomes" id="UP000322524">
    <property type="component" value="Unassembled WGS sequence"/>
</dbReference>
<comment type="caution">
    <text evidence="2">The sequence shown here is derived from an EMBL/GenBank/DDBJ whole genome shotgun (WGS) entry which is preliminary data.</text>
</comment>
<evidence type="ECO:0000256" key="1">
    <source>
        <dbReference type="SAM" id="Phobius"/>
    </source>
</evidence>
<keyword evidence="1" id="KW-0472">Membrane</keyword>
<dbReference type="AlphaFoldDB" id="A0A5D4SY90"/>
<feature type="transmembrane region" description="Helical" evidence="1">
    <location>
        <begin position="125"/>
        <end position="145"/>
    </location>
</feature>
<feature type="transmembrane region" description="Helical" evidence="1">
    <location>
        <begin position="100"/>
        <end position="119"/>
    </location>
</feature>
<reference evidence="2 3" key="1">
    <citation type="submission" date="2019-08" db="EMBL/GenBank/DDBJ databases">
        <title>Bacillus genomes from the desert of Cuatro Cienegas, Coahuila.</title>
        <authorList>
            <person name="Olmedo-Alvarez G."/>
        </authorList>
    </citation>
    <scope>NUCLEOTIDE SEQUENCE [LARGE SCALE GENOMIC DNA]</scope>
    <source>
        <strain evidence="2 3">CH28_1T</strain>
    </source>
</reference>